<keyword evidence="3" id="KW-1185">Reference proteome</keyword>
<dbReference type="EMBL" id="CM000135">
    <property type="protein sequence ID" value="EEC66713.1"/>
    <property type="molecule type" value="Genomic_DNA"/>
</dbReference>
<dbReference type="Gramene" id="BGIOSGA032161-TA">
    <property type="protein sequence ID" value="BGIOSGA032161-PA"/>
    <property type="gene ID" value="BGIOSGA032161"/>
</dbReference>
<protein>
    <submittedName>
        <fullName evidence="2">Uncharacterized protein</fullName>
    </submittedName>
</protein>
<dbReference type="AlphaFoldDB" id="B8BG61"/>
<dbReference type="STRING" id="39946.B8BG61"/>
<evidence type="ECO:0000256" key="1">
    <source>
        <dbReference type="SAM" id="MobiDB-lite"/>
    </source>
</evidence>
<dbReference type="Proteomes" id="UP000007015">
    <property type="component" value="Chromosome 10"/>
</dbReference>
<evidence type="ECO:0000313" key="3">
    <source>
        <dbReference type="Proteomes" id="UP000007015"/>
    </source>
</evidence>
<accession>B8BG61</accession>
<gene>
    <name evidence="2" type="ORF">OsI_33041</name>
</gene>
<dbReference type="OMA" id="KCSMIAA"/>
<organism evidence="2 3">
    <name type="scientific">Oryza sativa subsp. indica</name>
    <name type="common">Rice</name>
    <dbReference type="NCBI Taxonomy" id="39946"/>
    <lineage>
        <taxon>Eukaryota</taxon>
        <taxon>Viridiplantae</taxon>
        <taxon>Streptophyta</taxon>
        <taxon>Embryophyta</taxon>
        <taxon>Tracheophyta</taxon>
        <taxon>Spermatophyta</taxon>
        <taxon>Magnoliopsida</taxon>
        <taxon>Liliopsida</taxon>
        <taxon>Poales</taxon>
        <taxon>Poaceae</taxon>
        <taxon>BOP clade</taxon>
        <taxon>Oryzoideae</taxon>
        <taxon>Oryzeae</taxon>
        <taxon>Oryzinae</taxon>
        <taxon>Oryza</taxon>
        <taxon>Oryza sativa</taxon>
    </lineage>
</organism>
<dbReference type="HOGENOM" id="CLU_2403517_0_0_1"/>
<reference evidence="2 3" key="1">
    <citation type="journal article" date="2005" name="PLoS Biol.">
        <title>The genomes of Oryza sativa: a history of duplications.</title>
        <authorList>
            <person name="Yu J."/>
            <person name="Wang J."/>
            <person name="Lin W."/>
            <person name="Li S."/>
            <person name="Li H."/>
            <person name="Zhou J."/>
            <person name="Ni P."/>
            <person name="Dong W."/>
            <person name="Hu S."/>
            <person name="Zeng C."/>
            <person name="Zhang J."/>
            <person name="Zhang Y."/>
            <person name="Li R."/>
            <person name="Xu Z."/>
            <person name="Li S."/>
            <person name="Li X."/>
            <person name="Zheng H."/>
            <person name="Cong L."/>
            <person name="Lin L."/>
            <person name="Yin J."/>
            <person name="Geng J."/>
            <person name="Li G."/>
            <person name="Shi J."/>
            <person name="Liu J."/>
            <person name="Lv H."/>
            <person name="Li J."/>
            <person name="Wang J."/>
            <person name="Deng Y."/>
            <person name="Ran L."/>
            <person name="Shi X."/>
            <person name="Wang X."/>
            <person name="Wu Q."/>
            <person name="Li C."/>
            <person name="Ren X."/>
            <person name="Wang J."/>
            <person name="Wang X."/>
            <person name="Li D."/>
            <person name="Liu D."/>
            <person name="Zhang X."/>
            <person name="Ji Z."/>
            <person name="Zhao W."/>
            <person name="Sun Y."/>
            <person name="Zhang Z."/>
            <person name="Bao J."/>
            <person name="Han Y."/>
            <person name="Dong L."/>
            <person name="Ji J."/>
            <person name="Chen P."/>
            <person name="Wu S."/>
            <person name="Liu J."/>
            <person name="Xiao Y."/>
            <person name="Bu D."/>
            <person name="Tan J."/>
            <person name="Yang L."/>
            <person name="Ye C."/>
            <person name="Zhang J."/>
            <person name="Xu J."/>
            <person name="Zhou Y."/>
            <person name="Yu Y."/>
            <person name="Zhang B."/>
            <person name="Zhuang S."/>
            <person name="Wei H."/>
            <person name="Liu B."/>
            <person name="Lei M."/>
            <person name="Yu H."/>
            <person name="Li Y."/>
            <person name="Xu H."/>
            <person name="Wei S."/>
            <person name="He X."/>
            <person name="Fang L."/>
            <person name="Zhang Z."/>
            <person name="Zhang Y."/>
            <person name="Huang X."/>
            <person name="Su Z."/>
            <person name="Tong W."/>
            <person name="Li J."/>
            <person name="Tong Z."/>
            <person name="Li S."/>
            <person name="Ye J."/>
            <person name="Wang L."/>
            <person name="Fang L."/>
            <person name="Lei T."/>
            <person name="Chen C."/>
            <person name="Chen H."/>
            <person name="Xu Z."/>
            <person name="Li H."/>
            <person name="Huang H."/>
            <person name="Zhang F."/>
            <person name="Xu H."/>
            <person name="Li N."/>
            <person name="Zhao C."/>
            <person name="Li S."/>
            <person name="Dong L."/>
            <person name="Huang Y."/>
            <person name="Li L."/>
            <person name="Xi Y."/>
            <person name="Qi Q."/>
            <person name="Li W."/>
            <person name="Zhang B."/>
            <person name="Hu W."/>
            <person name="Zhang Y."/>
            <person name="Tian X."/>
            <person name="Jiao Y."/>
            <person name="Liang X."/>
            <person name="Jin J."/>
            <person name="Gao L."/>
            <person name="Zheng W."/>
            <person name="Hao B."/>
            <person name="Liu S."/>
            <person name="Wang W."/>
            <person name="Yuan L."/>
            <person name="Cao M."/>
            <person name="McDermott J."/>
            <person name="Samudrala R."/>
            <person name="Wang J."/>
            <person name="Wong G.K."/>
            <person name="Yang H."/>
        </authorList>
    </citation>
    <scope>NUCLEOTIDE SEQUENCE [LARGE SCALE GENOMIC DNA]</scope>
    <source>
        <strain evidence="3">cv. 93-11</strain>
    </source>
</reference>
<name>B8BG61_ORYSI</name>
<sequence>MAAALELEAIRWGTAKLQGAGKRHPPLPLARPSSAEAASCRGTGVTAGQVAPRRTSSQPSSDLKKCSMVMVRADENGEDSVYMDVFSERETAF</sequence>
<proteinExistence type="predicted"/>
<feature type="region of interest" description="Disordered" evidence="1">
    <location>
        <begin position="17"/>
        <end position="63"/>
    </location>
</feature>
<evidence type="ECO:0000313" key="2">
    <source>
        <dbReference type="EMBL" id="EEC66713.1"/>
    </source>
</evidence>